<dbReference type="Gene3D" id="3.50.50.60">
    <property type="entry name" value="FAD/NAD(P)-binding domain"/>
    <property type="match status" value="1"/>
</dbReference>
<dbReference type="Pfam" id="PF00732">
    <property type="entry name" value="GMC_oxred_N"/>
    <property type="match status" value="1"/>
</dbReference>
<dbReference type="InterPro" id="IPR007867">
    <property type="entry name" value="GMC_OxRtase_C"/>
</dbReference>
<dbReference type="Pfam" id="PF05199">
    <property type="entry name" value="GMC_oxred_C"/>
    <property type="match status" value="1"/>
</dbReference>
<keyword evidence="3 5" id="KW-0285">Flavoprotein</keyword>
<feature type="domain" description="Glucose-methanol-choline oxidoreductase N-terminal" evidence="6">
    <location>
        <begin position="100"/>
        <end position="123"/>
    </location>
</feature>
<reference evidence="9" key="1">
    <citation type="journal article" date="2019" name="Int. J. Syst. Evol. Microbiol.">
        <title>The Global Catalogue of Microorganisms (GCM) 10K type strain sequencing project: providing services to taxonomists for standard genome sequencing and annotation.</title>
        <authorList>
            <consortium name="The Broad Institute Genomics Platform"/>
            <consortium name="The Broad Institute Genome Sequencing Center for Infectious Disease"/>
            <person name="Wu L."/>
            <person name="Ma J."/>
        </authorList>
    </citation>
    <scope>NUCLEOTIDE SEQUENCE [LARGE SCALE GENOMIC DNA]</scope>
    <source>
        <strain evidence="9">CGMCC 1.12125</strain>
    </source>
</reference>
<dbReference type="InterPro" id="IPR012132">
    <property type="entry name" value="GMC_OxRdtase"/>
</dbReference>
<proteinExistence type="inferred from homology"/>
<evidence type="ECO:0000256" key="1">
    <source>
        <dbReference type="ARBA" id="ARBA00001974"/>
    </source>
</evidence>
<dbReference type="SUPFAM" id="SSF51905">
    <property type="entry name" value="FAD/NAD(P)-binding domain"/>
    <property type="match status" value="1"/>
</dbReference>
<dbReference type="PANTHER" id="PTHR11552:SF147">
    <property type="entry name" value="CHOLINE DEHYDROGENASE, MITOCHONDRIAL"/>
    <property type="match status" value="1"/>
</dbReference>
<name>A0ABV8XXC8_9MICC</name>
<dbReference type="PROSITE" id="PS00623">
    <property type="entry name" value="GMC_OXRED_1"/>
    <property type="match status" value="1"/>
</dbReference>
<keyword evidence="9" id="KW-1185">Reference proteome</keyword>
<comment type="cofactor">
    <cofactor evidence="1">
        <name>FAD</name>
        <dbReference type="ChEBI" id="CHEBI:57692"/>
    </cofactor>
</comment>
<dbReference type="Proteomes" id="UP001595965">
    <property type="component" value="Unassembled WGS sequence"/>
</dbReference>
<accession>A0ABV8XXC8</accession>
<feature type="domain" description="Glucose-methanol-choline oxidoreductase N-terminal" evidence="7">
    <location>
        <begin position="265"/>
        <end position="279"/>
    </location>
</feature>
<evidence type="ECO:0000256" key="4">
    <source>
        <dbReference type="ARBA" id="ARBA00022827"/>
    </source>
</evidence>
<evidence type="ECO:0000256" key="2">
    <source>
        <dbReference type="ARBA" id="ARBA00010790"/>
    </source>
</evidence>
<organism evidence="8 9">
    <name type="scientific">Citricoccus alkalitolerans</name>
    <dbReference type="NCBI Taxonomy" id="246603"/>
    <lineage>
        <taxon>Bacteria</taxon>
        <taxon>Bacillati</taxon>
        <taxon>Actinomycetota</taxon>
        <taxon>Actinomycetes</taxon>
        <taxon>Micrococcales</taxon>
        <taxon>Micrococcaceae</taxon>
        <taxon>Citricoccus</taxon>
    </lineage>
</organism>
<sequence length="542" mass="55928">MTPRPVGSRAGSPDPPESVRGLTADIIVIGAGAAGCAAAAALAEDPDRRVLVLEAGQWNRNPLVAVPKGFVRTMFDPRISLEYPALPARETGPVDLWRRGRGVGGSTLINGTMYLRGESHLYDDLADHLGPDWSWSAFGRAFDSLEAALPVSVPPSEPSSEPPSEVLHALIAGLGEIRVPFVQDVRAAVGSRVGRTPATIRAGMRRSATTLLRPGLRAGNLRVLTGQTTVRVLVAGDRAVGVDSVLADGSRVRHSARLQVVLTAGTLETPPLLERSGIGDPDRLRHLGIDPVVSAPRVGEGLKEQRGATVKARIRPGLGLNGRLRTTRGLLGAAAQYLVTRSGSLASGPYPLAASVDSTGGNRPDLQLLLTDVSTDGTGLAPADHAGLMIQAYALSPYSTGSVHAASTDPCLRPHVRAPLLEDLRDRAAAADALKAARAVLAAPALSGVVIEELLPGATVAGADDEAAAAFVRTSGGGIYHAVGTCAAGGPDAVLDEHLRVRGIDGLHVADLSALPTHPSGGTAAVAMALGHLAGTRIREGR</sequence>
<dbReference type="Gene3D" id="3.30.560.10">
    <property type="entry name" value="Glucose Oxidase, domain 3"/>
    <property type="match status" value="1"/>
</dbReference>
<evidence type="ECO:0000313" key="9">
    <source>
        <dbReference type="Proteomes" id="UP001595965"/>
    </source>
</evidence>
<dbReference type="PROSITE" id="PS00624">
    <property type="entry name" value="GMC_OXRED_2"/>
    <property type="match status" value="1"/>
</dbReference>
<evidence type="ECO:0000259" key="7">
    <source>
        <dbReference type="PROSITE" id="PS00624"/>
    </source>
</evidence>
<dbReference type="PANTHER" id="PTHR11552">
    <property type="entry name" value="GLUCOSE-METHANOL-CHOLINE GMC OXIDOREDUCTASE"/>
    <property type="match status" value="1"/>
</dbReference>
<dbReference type="EMBL" id="JBHSEN010000002">
    <property type="protein sequence ID" value="MFC4430264.1"/>
    <property type="molecule type" value="Genomic_DNA"/>
</dbReference>
<comment type="caution">
    <text evidence="8">The sequence shown here is derived from an EMBL/GenBank/DDBJ whole genome shotgun (WGS) entry which is preliminary data.</text>
</comment>
<comment type="similarity">
    <text evidence="2 5">Belongs to the GMC oxidoreductase family.</text>
</comment>
<evidence type="ECO:0000256" key="5">
    <source>
        <dbReference type="RuleBase" id="RU003968"/>
    </source>
</evidence>
<dbReference type="InterPro" id="IPR036188">
    <property type="entry name" value="FAD/NAD-bd_sf"/>
</dbReference>
<keyword evidence="4 5" id="KW-0274">FAD</keyword>
<evidence type="ECO:0000313" key="8">
    <source>
        <dbReference type="EMBL" id="MFC4430264.1"/>
    </source>
</evidence>
<dbReference type="InterPro" id="IPR000172">
    <property type="entry name" value="GMC_OxRdtase_N"/>
</dbReference>
<gene>
    <name evidence="8" type="ORF">ACFO0K_11295</name>
</gene>
<evidence type="ECO:0000256" key="3">
    <source>
        <dbReference type="ARBA" id="ARBA00022630"/>
    </source>
</evidence>
<evidence type="ECO:0000259" key="6">
    <source>
        <dbReference type="PROSITE" id="PS00623"/>
    </source>
</evidence>
<dbReference type="SUPFAM" id="SSF54373">
    <property type="entry name" value="FAD-linked reductases, C-terminal domain"/>
    <property type="match status" value="1"/>
</dbReference>
<dbReference type="PIRSF" id="PIRSF000137">
    <property type="entry name" value="Alcohol_oxidase"/>
    <property type="match status" value="1"/>
</dbReference>
<protein>
    <submittedName>
        <fullName evidence="8">GMC family oxidoreductase</fullName>
    </submittedName>
</protein>
<dbReference type="RefSeq" id="WP_344226778.1">
    <property type="nucleotide sequence ID" value="NZ_BAAALH010000001.1"/>
</dbReference>